<keyword evidence="5" id="KW-0297">G-protein coupled receptor</keyword>
<dbReference type="InterPro" id="IPR017452">
    <property type="entry name" value="GPCR_Rhodpsn_7TM"/>
</dbReference>
<dbReference type="GO" id="GO:0030425">
    <property type="term" value="C:dendrite"/>
    <property type="evidence" value="ECO:0007669"/>
    <property type="project" value="TreeGrafter"/>
</dbReference>
<dbReference type="GO" id="GO:0016907">
    <property type="term" value="F:G protein-coupled acetylcholine receptor activity"/>
    <property type="evidence" value="ECO:0007669"/>
    <property type="project" value="TreeGrafter"/>
</dbReference>
<evidence type="ECO:0000256" key="3">
    <source>
        <dbReference type="ARBA" id="ARBA00022692"/>
    </source>
</evidence>
<keyword evidence="7" id="KW-0675">Receptor</keyword>
<dbReference type="OrthoDB" id="10071887at2759"/>
<dbReference type="GO" id="GO:0004993">
    <property type="term" value="F:G protein-coupled serotonin receptor activity"/>
    <property type="evidence" value="ECO:0007669"/>
    <property type="project" value="TreeGrafter"/>
</dbReference>
<dbReference type="Gene3D" id="1.20.1070.10">
    <property type="entry name" value="Rhodopsin 7-helix transmembrane proteins"/>
    <property type="match status" value="1"/>
</dbReference>
<feature type="compositionally biased region" description="Polar residues" evidence="9">
    <location>
        <begin position="119"/>
        <end position="136"/>
    </location>
</feature>
<keyword evidence="6 10" id="KW-0472">Membrane</keyword>
<dbReference type="EMBL" id="UYRX01000550">
    <property type="protein sequence ID" value="VDK83731.1"/>
    <property type="molecule type" value="Genomic_DNA"/>
</dbReference>
<evidence type="ECO:0000259" key="11">
    <source>
        <dbReference type="PROSITE" id="PS50262"/>
    </source>
</evidence>
<dbReference type="GO" id="GO:0045202">
    <property type="term" value="C:synapse"/>
    <property type="evidence" value="ECO:0007669"/>
    <property type="project" value="TreeGrafter"/>
</dbReference>
<dbReference type="STRING" id="42156.A0A3P6V1A8"/>
<feature type="transmembrane region" description="Helical" evidence="10">
    <location>
        <begin position="213"/>
        <end position="231"/>
    </location>
</feature>
<evidence type="ECO:0000256" key="4">
    <source>
        <dbReference type="ARBA" id="ARBA00022989"/>
    </source>
</evidence>
<feature type="transmembrane region" description="Helical" evidence="10">
    <location>
        <begin position="251"/>
        <end position="271"/>
    </location>
</feature>
<keyword evidence="2" id="KW-1003">Cell membrane</keyword>
<dbReference type="PANTHER" id="PTHR24247">
    <property type="entry name" value="5-HYDROXYTRYPTAMINE RECEPTOR"/>
    <property type="match status" value="1"/>
</dbReference>
<feature type="domain" description="G-protein coupled receptors family 1 profile" evidence="11">
    <location>
        <begin position="176"/>
        <end position="268"/>
    </location>
</feature>
<evidence type="ECO:0000256" key="5">
    <source>
        <dbReference type="ARBA" id="ARBA00023040"/>
    </source>
</evidence>
<keyword evidence="3 10" id="KW-0812">Transmembrane</keyword>
<dbReference type="GO" id="GO:0007187">
    <property type="term" value="P:G protein-coupled receptor signaling pathway, coupled to cyclic nucleotide second messenger"/>
    <property type="evidence" value="ECO:0007669"/>
    <property type="project" value="TreeGrafter"/>
</dbReference>
<dbReference type="PANTHER" id="PTHR24247:SF265">
    <property type="entry name" value="MUSCARINIC ACETYLCHOLINE RECEPTOR DM1"/>
    <property type="match status" value="1"/>
</dbReference>
<evidence type="ECO:0000313" key="12">
    <source>
        <dbReference type="EMBL" id="VDK83731.1"/>
    </source>
</evidence>
<dbReference type="PROSITE" id="PS50262">
    <property type="entry name" value="G_PROTEIN_RECEP_F1_2"/>
    <property type="match status" value="1"/>
</dbReference>
<dbReference type="Pfam" id="PF00001">
    <property type="entry name" value="7tm_1"/>
    <property type="match status" value="1"/>
</dbReference>
<keyword evidence="13" id="KW-1185">Reference proteome</keyword>
<evidence type="ECO:0000256" key="10">
    <source>
        <dbReference type="SAM" id="Phobius"/>
    </source>
</evidence>
<comment type="subcellular location">
    <subcellularLocation>
        <location evidence="1">Cell membrane</location>
        <topology evidence="1">Multi-pass membrane protein</topology>
    </subcellularLocation>
</comment>
<keyword evidence="8" id="KW-0807">Transducer</keyword>
<protein>
    <recommendedName>
        <fullName evidence="11">G-protein coupled receptors family 1 profile domain-containing protein</fullName>
    </recommendedName>
</protein>
<evidence type="ECO:0000256" key="7">
    <source>
        <dbReference type="ARBA" id="ARBA00023170"/>
    </source>
</evidence>
<dbReference type="GO" id="GO:0005886">
    <property type="term" value="C:plasma membrane"/>
    <property type="evidence" value="ECO:0007669"/>
    <property type="project" value="UniProtKB-SubCell"/>
</dbReference>
<evidence type="ECO:0000256" key="6">
    <source>
        <dbReference type="ARBA" id="ARBA00023136"/>
    </source>
</evidence>
<evidence type="ECO:0000256" key="8">
    <source>
        <dbReference type="ARBA" id="ARBA00023224"/>
    </source>
</evidence>
<feature type="region of interest" description="Disordered" evidence="9">
    <location>
        <begin position="1"/>
        <end position="22"/>
    </location>
</feature>
<keyword evidence="4 10" id="KW-1133">Transmembrane helix</keyword>
<dbReference type="Proteomes" id="UP000277928">
    <property type="component" value="Unassembled WGS sequence"/>
</dbReference>
<feature type="region of interest" description="Disordered" evidence="9">
    <location>
        <begin position="116"/>
        <end position="139"/>
    </location>
</feature>
<dbReference type="SUPFAM" id="SSF81321">
    <property type="entry name" value="Family A G protein-coupled receptor-like"/>
    <property type="match status" value="1"/>
</dbReference>
<evidence type="ECO:0000256" key="2">
    <source>
        <dbReference type="ARBA" id="ARBA00022475"/>
    </source>
</evidence>
<evidence type="ECO:0000256" key="1">
    <source>
        <dbReference type="ARBA" id="ARBA00004651"/>
    </source>
</evidence>
<proteinExistence type="predicted"/>
<dbReference type="InterPro" id="IPR000276">
    <property type="entry name" value="GPCR_Rhodpsn"/>
</dbReference>
<dbReference type="AlphaFoldDB" id="A0A3P6V1A8"/>
<organism evidence="12 13">
    <name type="scientific">Litomosoides sigmodontis</name>
    <name type="common">Filarial nematode worm</name>
    <dbReference type="NCBI Taxonomy" id="42156"/>
    <lineage>
        <taxon>Eukaryota</taxon>
        <taxon>Metazoa</taxon>
        <taxon>Ecdysozoa</taxon>
        <taxon>Nematoda</taxon>
        <taxon>Chromadorea</taxon>
        <taxon>Rhabditida</taxon>
        <taxon>Spirurina</taxon>
        <taxon>Spiruromorpha</taxon>
        <taxon>Filarioidea</taxon>
        <taxon>Onchocercidae</taxon>
        <taxon>Litomosoides</taxon>
    </lineage>
</organism>
<evidence type="ECO:0000256" key="9">
    <source>
        <dbReference type="SAM" id="MobiDB-lite"/>
    </source>
</evidence>
<sequence>MLNASEIPEENQYNTSKSRAKSTVLSNLRNNLFSGRAANSSSNYPLKMMGKQFCCLRICCESGSDKSGGDVQQVVADEASTASSNYARYYCAQNRLRQSPPVSLNSQENNSLLPERISASGSQINRRDQSSTNSVSIKLKDNEYGESRVRLSSFNSNISQPSTRLPASKEEAQRNVVLQQALNGTAVVNKLFNEQQKSERDNRKSERKQESKAAKTLSAILLAFIITWTPYNVIVCWEAFYKNSVPAVYFHIAYFLCYINSTINPFCYAFCNPRFRLTYKRILTGNWKRQQPSGLNKMAYLNRT</sequence>
<feature type="compositionally biased region" description="Polar residues" evidence="9">
    <location>
        <begin position="11"/>
        <end position="22"/>
    </location>
</feature>
<reference evidence="12 13" key="1">
    <citation type="submission" date="2018-08" db="EMBL/GenBank/DDBJ databases">
        <authorList>
            <person name="Laetsch R D."/>
            <person name="Stevens L."/>
            <person name="Kumar S."/>
            <person name="Blaxter L. M."/>
        </authorList>
    </citation>
    <scope>NUCLEOTIDE SEQUENCE [LARGE SCALE GENOMIC DNA]</scope>
</reference>
<accession>A0A3P6V1A8</accession>
<dbReference type="PRINTS" id="PR00237">
    <property type="entry name" value="GPCRRHODOPSN"/>
</dbReference>
<evidence type="ECO:0000313" key="13">
    <source>
        <dbReference type="Proteomes" id="UP000277928"/>
    </source>
</evidence>
<gene>
    <name evidence="12" type="ORF">NLS_LOCUS6333</name>
</gene>
<dbReference type="GO" id="GO:0007197">
    <property type="term" value="P:adenylate cyclase-inhibiting G protein-coupled acetylcholine receptor signaling pathway"/>
    <property type="evidence" value="ECO:0007669"/>
    <property type="project" value="TreeGrafter"/>
</dbReference>
<name>A0A3P6V1A8_LITSI</name>